<proteinExistence type="predicted"/>
<comment type="caution">
    <text evidence="1">The sequence shown here is derived from an EMBL/GenBank/DDBJ whole genome shotgun (WGS) entry which is preliminary data.</text>
</comment>
<dbReference type="EMBL" id="BAABJX010000052">
    <property type="protein sequence ID" value="GAA4845949.1"/>
    <property type="molecule type" value="Genomic_DNA"/>
</dbReference>
<reference evidence="2" key="1">
    <citation type="journal article" date="2019" name="Int. J. Syst. Evol. Microbiol.">
        <title>The Global Catalogue of Microorganisms (GCM) 10K type strain sequencing project: providing services to taxonomists for standard genome sequencing and annotation.</title>
        <authorList>
            <consortium name="The Broad Institute Genomics Platform"/>
            <consortium name="The Broad Institute Genome Sequencing Center for Infectious Disease"/>
            <person name="Wu L."/>
            <person name="Ma J."/>
        </authorList>
    </citation>
    <scope>NUCLEOTIDE SEQUENCE [LARGE SCALE GENOMIC DNA]</scope>
    <source>
        <strain evidence="2">JCM 18326</strain>
    </source>
</reference>
<dbReference type="RefSeq" id="WP_345373868.1">
    <property type="nucleotide sequence ID" value="NZ_BAABJX010000052.1"/>
</dbReference>
<name>A0ABP9DJJ3_9BACT</name>
<sequence length="133" mass="15057">MLDRDQQNNPKGTGMEAIAFSQYQPELTINAVGCEEGVPVTAYVELSMIVKGGLVSVLLSAPVIMDEKQRIELYISKYIILQGQESRSWSGKVDMGILEPGRYEVVIYLQEWKQGEQRPKDYQLDQVFILDAE</sequence>
<dbReference type="Proteomes" id="UP001500298">
    <property type="component" value="Unassembled WGS sequence"/>
</dbReference>
<protein>
    <submittedName>
        <fullName evidence="1">Uncharacterized protein</fullName>
    </submittedName>
</protein>
<gene>
    <name evidence="1" type="ORF">GCM10023331_33420</name>
</gene>
<keyword evidence="2" id="KW-1185">Reference proteome</keyword>
<evidence type="ECO:0000313" key="2">
    <source>
        <dbReference type="Proteomes" id="UP001500298"/>
    </source>
</evidence>
<accession>A0ABP9DJJ3</accession>
<evidence type="ECO:0000313" key="1">
    <source>
        <dbReference type="EMBL" id="GAA4845949.1"/>
    </source>
</evidence>
<organism evidence="1 2">
    <name type="scientific">Algivirga pacifica</name>
    <dbReference type="NCBI Taxonomy" id="1162670"/>
    <lineage>
        <taxon>Bacteria</taxon>
        <taxon>Pseudomonadati</taxon>
        <taxon>Bacteroidota</taxon>
        <taxon>Cytophagia</taxon>
        <taxon>Cytophagales</taxon>
        <taxon>Flammeovirgaceae</taxon>
        <taxon>Algivirga</taxon>
    </lineage>
</organism>